<sequence length="93" mass="9696">MSSDSSSWGAQTLMDLAFGIITSVTGITSVLVAVSAMRKTQAPSARNHDSPTPIAFFEETRAEETESALPAGNASNMTMGSGSDVFELIELPA</sequence>
<keyword evidence="3" id="KW-1185">Reference proteome</keyword>
<dbReference type="EMBL" id="GL629765">
    <property type="protein sequence ID" value="EFX04234.1"/>
    <property type="molecule type" value="Genomic_DNA"/>
</dbReference>
<keyword evidence="1" id="KW-1133">Transmembrane helix</keyword>
<proteinExistence type="predicted"/>
<evidence type="ECO:0000313" key="3">
    <source>
        <dbReference type="Proteomes" id="UP000007796"/>
    </source>
</evidence>
<keyword evidence="1" id="KW-0472">Membrane</keyword>
<dbReference type="InParanoid" id="F0XEK7"/>
<feature type="transmembrane region" description="Helical" evidence="1">
    <location>
        <begin position="16"/>
        <end position="37"/>
    </location>
</feature>
<evidence type="ECO:0000313" key="2">
    <source>
        <dbReference type="EMBL" id="EFX04234.1"/>
    </source>
</evidence>
<organism evidence="3">
    <name type="scientific">Grosmannia clavigera (strain kw1407 / UAMH 11150)</name>
    <name type="common">Blue stain fungus</name>
    <name type="synonym">Graphiocladiella clavigera</name>
    <dbReference type="NCBI Taxonomy" id="655863"/>
    <lineage>
        <taxon>Eukaryota</taxon>
        <taxon>Fungi</taxon>
        <taxon>Dikarya</taxon>
        <taxon>Ascomycota</taxon>
        <taxon>Pezizomycotina</taxon>
        <taxon>Sordariomycetes</taxon>
        <taxon>Sordariomycetidae</taxon>
        <taxon>Ophiostomatales</taxon>
        <taxon>Ophiostomataceae</taxon>
        <taxon>Leptographium</taxon>
    </lineage>
</organism>
<dbReference type="AlphaFoldDB" id="F0XEK7"/>
<accession>F0XEK7</accession>
<evidence type="ECO:0000256" key="1">
    <source>
        <dbReference type="SAM" id="Phobius"/>
    </source>
</evidence>
<name>F0XEK7_GROCL</name>
<dbReference type="Proteomes" id="UP000007796">
    <property type="component" value="Unassembled WGS sequence"/>
</dbReference>
<dbReference type="GeneID" id="25974010"/>
<gene>
    <name evidence="2" type="ORF">CMQ_1162</name>
</gene>
<keyword evidence="1" id="KW-0812">Transmembrane</keyword>
<dbReference type="RefSeq" id="XP_014173716.1">
    <property type="nucleotide sequence ID" value="XM_014318241.1"/>
</dbReference>
<reference evidence="2 3" key="1">
    <citation type="journal article" date="2011" name="Proc. Natl. Acad. Sci. U.S.A.">
        <title>Genome and transcriptome analyses of the mountain pine beetle-fungal symbiont Grosmannia clavigera, a lodgepole pine pathogen.</title>
        <authorList>
            <person name="DiGuistini S."/>
            <person name="Wang Y."/>
            <person name="Liao N.Y."/>
            <person name="Taylor G."/>
            <person name="Tanguay P."/>
            <person name="Feau N."/>
            <person name="Henrissat B."/>
            <person name="Chan S.K."/>
            <person name="Hesse-Orce U."/>
            <person name="Alamouti S.M."/>
            <person name="Tsui C.K.M."/>
            <person name="Docking R.T."/>
            <person name="Levasseur A."/>
            <person name="Haridas S."/>
            <person name="Robertson G."/>
            <person name="Birol I."/>
            <person name="Holt R.A."/>
            <person name="Marra M.A."/>
            <person name="Hamelin R.C."/>
            <person name="Hirst M."/>
            <person name="Jones S.J.M."/>
            <person name="Bohlmann J."/>
            <person name="Breuil C."/>
        </authorList>
    </citation>
    <scope>NUCLEOTIDE SEQUENCE [LARGE SCALE GENOMIC DNA]</scope>
    <source>
        <strain evidence="3">kw1407 / UAMH 11150</strain>
    </source>
</reference>
<protein>
    <submittedName>
        <fullName evidence="2">Uncharacterized protein</fullName>
    </submittedName>
</protein>
<dbReference type="HOGENOM" id="CLU_2399893_0_0_1"/>